<sequence>MYKMRNGEYMPMNIYTFNNNRNSSEDHIKTLKDIASEHHYNIHIFKYTNKDELVFDLSSHPERADIIFLRISKSKDDEITGLEAAKSLRKLCCHALLIFISANKQLAANTFPTFPFYFFYLKYLTLEQFEPVYLKALSLAERRRNNLFQCGSGADEHYIPLNDIYYFEIFQRITTVYHSNTSFSFYMSMSRLEKELTPKGFLRIHRSFLINMRHIDQITDRTVRLTNGFTLPIGTTYLSQVRKMLSQLKIYTL</sequence>
<keyword evidence="3" id="KW-1185">Reference proteome</keyword>
<keyword evidence="2" id="KW-0238">DNA-binding</keyword>
<reference evidence="2" key="1">
    <citation type="submission" date="2007-11" db="EMBL/GenBank/DDBJ databases">
        <authorList>
            <person name="Fulton L."/>
            <person name="Clifton S."/>
            <person name="Fulton B."/>
            <person name="Xu J."/>
            <person name="Minx P."/>
            <person name="Pepin K.H."/>
            <person name="Johnson M."/>
            <person name="Thiruvilangam P."/>
            <person name="Bhonagiri V."/>
            <person name="Nash W.E."/>
            <person name="Mardis E.R."/>
            <person name="Wilson R.K."/>
        </authorList>
    </citation>
    <scope>NUCLEOTIDE SEQUENCE [LARGE SCALE GENOMIC DNA]</scope>
    <source>
        <strain evidence="2">DSM 14662</strain>
    </source>
</reference>
<dbReference type="SMART" id="SM00850">
    <property type="entry name" value="LytTR"/>
    <property type="match status" value="1"/>
</dbReference>
<dbReference type="InterPro" id="IPR007492">
    <property type="entry name" value="LytTR_DNA-bd_dom"/>
</dbReference>
<proteinExistence type="predicted"/>
<dbReference type="GO" id="GO:0000156">
    <property type="term" value="F:phosphorelay response regulator activity"/>
    <property type="evidence" value="ECO:0007669"/>
    <property type="project" value="InterPro"/>
</dbReference>
<dbReference type="PANTHER" id="PTHR37299:SF1">
    <property type="entry name" value="STAGE 0 SPORULATION PROTEIN A HOMOLOG"/>
    <property type="match status" value="1"/>
</dbReference>
<dbReference type="InterPro" id="IPR046947">
    <property type="entry name" value="LytR-like"/>
</dbReference>
<evidence type="ECO:0000259" key="1">
    <source>
        <dbReference type="PROSITE" id="PS50930"/>
    </source>
</evidence>
<dbReference type="PANTHER" id="PTHR37299">
    <property type="entry name" value="TRANSCRIPTIONAL REGULATOR-RELATED"/>
    <property type="match status" value="1"/>
</dbReference>
<comment type="caution">
    <text evidence="2">The sequence shown here is derived from an EMBL/GenBank/DDBJ whole genome shotgun (WGS) entry which is preliminary data.</text>
</comment>
<organism evidence="2 3">
    <name type="scientific">Anaerostipes caccae (strain DSM 14662 / CCUG 47493 / JCM 13470 / NCIMB 13811 / L1-92)</name>
    <dbReference type="NCBI Taxonomy" id="411490"/>
    <lineage>
        <taxon>Bacteria</taxon>
        <taxon>Bacillati</taxon>
        <taxon>Bacillota</taxon>
        <taxon>Clostridia</taxon>
        <taxon>Lachnospirales</taxon>
        <taxon>Lachnospiraceae</taxon>
        <taxon>Anaerostipes</taxon>
    </lineage>
</organism>
<feature type="domain" description="HTH LytTR-type" evidence="1">
    <location>
        <begin position="157"/>
        <end position="247"/>
    </location>
</feature>
<dbReference type="Proteomes" id="UP000004935">
    <property type="component" value="Unassembled WGS sequence"/>
</dbReference>
<dbReference type="Gene3D" id="3.40.50.2300">
    <property type="match status" value="1"/>
</dbReference>
<reference evidence="2" key="2">
    <citation type="submission" date="2013-11" db="EMBL/GenBank/DDBJ databases">
        <title>Draft genome sequence of Anaerostipes caccae (DSM 14662).</title>
        <authorList>
            <person name="Sudarsanam P."/>
            <person name="Ley R."/>
            <person name="Guruge J."/>
            <person name="Turnbaugh P.J."/>
            <person name="Mahowald M."/>
            <person name="Liep D."/>
            <person name="Gordon J."/>
        </authorList>
    </citation>
    <scope>NUCLEOTIDE SEQUENCE</scope>
    <source>
        <strain evidence="2">DSM 14662</strain>
    </source>
</reference>
<dbReference type="STRING" id="411490.ANACAC_01828"/>
<accession>B0ME34</accession>
<dbReference type="HOGENOM" id="CLU_000445_14_2_9"/>
<gene>
    <name evidence="2" type="ORF">ANACAC_01828</name>
</gene>
<evidence type="ECO:0000313" key="3">
    <source>
        <dbReference type="Proteomes" id="UP000004935"/>
    </source>
</evidence>
<evidence type="ECO:0000313" key="2">
    <source>
        <dbReference type="EMBL" id="EDR98204.1"/>
    </source>
</evidence>
<dbReference type="Gene3D" id="2.40.50.1020">
    <property type="entry name" value="LytTr DNA-binding domain"/>
    <property type="match status" value="1"/>
</dbReference>
<dbReference type="GO" id="GO:0003677">
    <property type="term" value="F:DNA binding"/>
    <property type="evidence" value="ECO:0007669"/>
    <property type="project" value="UniProtKB-KW"/>
</dbReference>
<dbReference type="AlphaFoldDB" id="B0ME34"/>
<name>B0ME34_ANACD</name>
<protein>
    <submittedName>
        <fullName evidence="2">LytTr DNA-binding domain protein</fullName>
    </submittedName>
</protein>
<dbReference type="PROSITE" id="PS50930">
    <property type="entry name" value="HTH_LYTTR"/>
    <property type="match status" value="1"/>
</dbReference>
<dbReference type="eggNOG" id="COG3279">
    <property type="taxonomic scope" value="Bacteria"/>
</dbReference>
<dbReference type="Pfam" id="PF04397">
    <property type="entry name" value="LytTR"/>
    <property type="match status" value="1"/>
</dbReference>
<dbReference type="EMBL" id="ABAX03000012">
    <property type="protein sequence ID" value="EDR98204.1"/>
    <property type="molecule type" value="Genomic_DNA"/>
</dbReference>